<evidence type="ECO:0000313" key="5">
    <source>
        <dbReference type="EMBL" id="MFC5952141.1"/>
    </source>
</evidence>
<dbReference type="PANTHER" id="PTHR46796">
    <property type="entry name" value="HTH-TYPE TRANSCRIPTIONAL ACTIVATOR RHAS-RELATED"/>
    <property type="match status" value="1"/>
</dbReference>
<organism evidence="5 6">
    <name type="scientific">Pseudonocardia lutea</name>
    <dbReference type="NCBI Taxonomy" id="2172015"/>
    <lineage>
        <taxon>Bacteria</taxon>
        <taxon>Bacillati</taxon>
        <taxon>Actinomycetota</taxon>
        <taxon>Actinomycetes</taxon>
        <taxon>Pseudonocardiales</taxon>
        <taxon>Pseudonocardiaceae</taxon>
        <taxon>Pseudonocardia</taxon>
    </lineage>
</organism>
<dbReference type="Gene3D" id="1.10.10.60">
    <property type="entry name" value="Homeodomain-like"/>
    <property type="match status" value="1"/>
</dbReference>
<reference evidence="6" key="1">
    <citation type="journal article" date="2019" name="Int. J. Syst. Evol. Microbiol.">
        <title>The Global Catalogue of Microorganisms (GCM) 10K type strain sequencing project: providing services to taxonomists for standard genome sequencing and annotation.</title>
        <authorList>
            <consortium name="The Broad Institute Genomics Platform"/>
            <consortium name="The Broad Institute Genome Sequencing Center for Infectious Disease"/>
            <person name="Wu L."/>
            <person name="Ma J."/>
        </authorList>
    </citation>
    <scope>NUCLEOTIDE SEQUENCE [LARGE SCALE GENOMIC DNA]</scope>
    <source>
        <strain evidence="6">CGMCC 4.7397</strain>
    </source>
</reference>
<dbReference type="RefSeq" id="WP_379570756.1">
    <property type="nucleotide sequence ID" value="NZ_JBHSQK010000096.1"/>
</dbReference>
<evidence type="ECO:0000256" key="3">
    <source>
        <dbReference type="ARBA" id="ARBA00023163"/>
    </source>
</evidence>
<sequence length="205" mass="22322">MDGLLIAPDAPYDLRLPPGSRGLVATLPRADVEDRTGRFAHRHLRLGQASGRVLALMLTTLVDDRASLTRRAFDTVCGQAAELACLVDGDLAAVSEHDLVAQLRLVVRRRAADPELTGTALAQHVGWSLRQVQAVLQREGTTPSTLIRETRLQLARTLLGGTATITAVARASGFRSIDAFEKTFRRRHGMSPSEYRRSCGACRGR</sequence>
<keyword evidence="6" id="KW-1185">Reference proteome</keyword>
<evidence type="ECO:0000259" key="4">
    <source>
        <dbReference type="PROSITE" id="PS01124"/>
    </source>
</evidence>
<dbReference type="InterPro" id="IPR018062">
    <property type="entry name" value="HTH_AraC-typ_CS"/>
</dbReference>
<feature type="domain" description="HTH araC/xylS-type" evidence="4">
    <location>
        <begin position="101"/>
        <end position="198"/>
    </location>
</feature>
<name>A0ABW1IEM8_9PSEU</name>
<gene>
    <name evidence="5" type="ORF">ACFQH9_28135</name>
</gene>
<dbReference type="Pfam" id="PF12833">
    <property type="entry name" value="HTH_18"/>
    <property type="match status" value="1"/>
</dbReference>
<evidence type="ECO:0000313" key="6">
    <source>
        <dbReference type="Proteomes" id="UP001596119"/>
    </source>
</evidence>
<keyword evidence="3" id="KW-0804">Transcription</keyword>
<dbReference type="PRINTS" id="PR00032">
    <property type="entry name" value="HTHARAC"/>
</dbReference>
<dbReference type="InterPro" id="IPR018060">
    <property type="entry name" value="HTH_AraC"/>
</dbReference>
<keyword evidence="1" id="KW-0805">Transcription regulation</keyword>
<evidence type="ECO:0000256" key="1">
    <source>
        <dbReference type="ARBA" id="ARBA00023015"/>
    </source>
</evidence>
<protein>
    <submittedName>
        <fullName evidence="5">Helix-turn-helix transcriptional regulator</fullName>
    </submittedName>
</protein>
<dbReference type="PROSITE" id="PS00041">
    <property type="entry name" value="HTH_ARAC_FAMILY_1"/>
    <property type="match status" value="1"/>
</dbReference>
<dbReference type="SUPFAM" id="SSF46689">
    <property type="entry name" value="Homeodomain-like"/>
    <property type="match status" value="1"/>
</dbReference>
<keyword evidence="2" id="KW-0238">DNA-binding</keyword>
<dbReference type="EMBL" id="JBHSQK010000096">
    <property type="protein sequence ID" value="MFC5952141.1"/>
    <property type="molecule type" value="Genomic_DNA"/>
</dbReference>
<evidence type="ECO:0000256" key="2">
    <source>
        <dbReference type="ARBA" id="ARBA00023125"/>
    </source>
</evidence>
<proteinExistence type="predicted"/>
<dbReference type="Proteomes" id="UP001596119">
    <property type="component" value="Unassembled WGS sequence"/>
</dbReference>
<accession>A0ABW1IEM8</accession>
<dbReference type="InterPro" id="IPR009057">
    <property type="entry name" value="Homeodomain-like_sf"/>
</dbReference>
<dbReference type="InterPro" id="IPR020449">
    <property type="entry name" value="Tscrpt_reg_AraC-type_HTH"/>
</dbReference>
<dbReference type="PROSITE" id="PS01124">
    <property type="entry name" value="HTH_ARAC_FAMILY_2"/>
    <property type="match status" value="1"/>
</dbReference>
<dbReference type="InterPro" id="IPR050204">
    <property type="entry name" value="AraC_XylS_family_regulators"/>
</dbReference>
<dbReference type="SMART" id="SM00342">
    <property type="entry name" value="HTH_ARAC"/>
    <property type="match status" value="1"/>
</dbReference>
<dbReference type="PANTHER" id="PTHR46796:SF6">
    <property type="entry name" value="ARAC SUBFAMILY"/>
    <property type="match status" value="1"/>
</dbReference>
<comment type="caution">
    <text evidence="5">The sequence shown here is derived from an EMBL/GenBank/DDBJ whole genome shotgun (WGS) entry which is preliminary data.</text>
</comment>